<keyword evidence="2" id="KW-0238">DNA-binding</keyword>
<evidence type="ECO:0000256" key="2">
    <source>
        <dbReference type="ARBA" id="ARBA00023125"/>
    </source>
</evidence>
<feature type="domain" description="HTH arsR-type" evidence="4">
    <location>
        <begin position="24"/>
        <end position="108"/>
    </location>
</feature>
<dbReference type="InterPro" id="IPR011991">
    <property type="entry name" value="ArsR-like_HTH"/>
</dbReference>
<reference evidence="5 6" key="1">
    <citation type="journal article" date="2002" name="Genome Res.">
        <title>The genome of Methanosarcina acetivorans reveals extensive metabolic and physiological diversity.</title>
        <authorList>
            <person name="Galagan J.E."/>
            <person name="Nusbaum C."/>
            <person name="Roy A."/>
            <person name="Endrizzi M.G."/>
            <person name="Macdonald P."/>
            <person name="FitzHugh W."/>
            <person name="Calvo S."/>
            <person name="Engels R."/>
            <person name="Smirnov S."/>
            <person name="Atnoor D."/>
            <person name="Brown A."/>
            <person name="Allen N."/>
            <person name="Naylor J."/>
            <person name="Stange-Thomann N."/>
            <person name="DeArellano K."/>
            <person name="Johnson R."/>
            <person name="Linton L."/>
            <person name="McEwan P."/>
            <person name="McKernan K."/>
            <person name="Talamas J."/>
            <person name="Tirrell A."/>
            <person name="Ye W."/>
            <person name="Zimmer A."/>
            <person name="Barber R.D."/>
            <person name="Cann I."/>
            <person name="Graham D.E."/>
            <person name="Grahame D.A."/>
            <person name="Guss A."/>
            <person name="Hedderich R."/>
            <person name="Ingram-Smith C."/>
            <person name="Kuettner C.H."/>
            <person name="Krzycki J.A."/>
            <person name="Leigh J.A."/>
            <person name="Li W."/>
            <person name="Liu J."/>
            <person name="Mukhopadhyay B."/>
            <person name="Reeve J.N."/>
            <person name="Smith K."/>
            <person name="Springer T.A."/>
            <person name="Umayam L.A."/>
            <person name="White O."/>
            <person name="White R.H."/>
            <person name="de Macario E.C."/>
            <person name="Ferry J.G."/>
            <person name="Jarrell K.F."/>
            <person name="Jing H."/>
            <person name="Macario A.J.L."/>
            <person name="Paulsen I."/>
            <person name="Pritchett M."/>
            <person name="Sowers K.R."/>
            <person name="Swanson R.V."/>
            <person name="Zinder S.H."/>
            <person name="Lander E."/>
            <person name="Metcalf W.W."/>
            <person name="Birren B."/>
        </authorList>
    </citation>
    <scope>NUCLEOTIDE SEQUENCE [LARGE SCALE GENOMIC DNA]</scope>
    <source>
        <strain evidence="6">ATCC 35395 / DSM 2834 / JCM 12185 / C2A</strain>
    </source>
</reference>
<dbReference type="InterPro" id="IPR001845">
    <property type="entry name" value="HTH_ArsR_DNA-bd_dom"/>
</dbReference>
<dbReference type="InParanoid" id="Q8TK27"/>
<dbReference type="InterPro" id="IPR051011">
    <property type="entry name" value="Metal_resp_trans_reg"/>
</dbReference>
<dbReference type="AlphaFoldDB" id="Q8TK27"/>
<gene>
    <name evidence="5" type="ordered locus">MA_3597</name>
</gene>
<evidence type="ECO:0000313" key="6">
    <source>
        <dbReference type="Proteomes" id="UP000002487"/>
    </source>
</evidence>
<dbReference type="EMBL" id="AE010299">
    <property type="protein sequence ID" value="AAM06953.1"/>
    <property type="molecule type" value="Genomic_DNA"/>
</dbReference>
<accession>Q8TK27</accession>
<dbReference type="Proteomes" id="UP000002487">
    <property type="component" value="Chromosome"/>
</dbReference>
<keyword evidence="3" id="KW-0804">Transcription</keyword>
<dbReference type="PANTHER" id="PTHR43132:SF2">
    <property type="entry name" value="ARSENICAL RESISTANCE OPERON REPRESSOR ARSR-RELATED"/>
    <property type="match status" value="1"/>
</dbReference>
<dbReference type="SUPFAM" id="SSF46785">
    <property type="entry name" value="Winged helix' DNA-binding domain"/>
    <property type="match status" value="1"/>
</dbReference>
<sequence>MTGLERTEDLIPVPVLSIPAEVSLLARTLSRPLPMQILKQLQKKQMSASELASELGLRLNTLTYNLEVLKKVGLIKVRKVKWSCKGREVKIYAPAEQPVLLVPRENRDKDPFVLDVLEKLLENCRTNLSGQAVTLSEESGKKDDCVSSDIEHDDQKTFPAYTRYAVLFPIKEAHDRD</sequence>
<dbReference type="GO" id="GO:0003677">
    <property type="term" value="F:DNA binding"/>
    <property type="evidence" value="ECO:0007669"/>
    <property type="project" value="UniProtKB-KW"/>
</dbReference>
<evidence type="ECO:0000313" key="5">
    <source>
        <dbReference type="EMBL" id="AAM06953.1"/>
    </source>
</evidence>
<dbReference type="KEGG" id="mac:MA_3597"/>
<evidence type="ECO:0000256" key="1">
    <source>
        <dbReference type="ARBA" id="ARBA00023015"/>
    </source>
</evidence>
<dbReference type="HOGENOM" id="CLU_1551841_0_0_2"/>
<dbReference type="GO" id="GO:0003700">
    <property type="term" value="F:DNA-binding transcription factor activity"/>
    <property type="evidence" value="ECO:0007669"/>
    <property type="project" value="InterPro"/>
</dbReference>
<keyword evidence="6" id="KW-1185">Reference proteome</keyword>
<organism evidence="5 6">
    <name type="scientific">Methanosarcina acetivorans (strain ATCC 35395 / DSM 2834 / JCM 12185 / C2A)</name>
    <dbReference type="NCBI Taxonomy" id="188937"/>
    <lineage>
        <taxon>Archaea</taxon>
        <taxon>Methanobacteriati</taxon>
        <taxon>Methanobacteriota</taxon>
        <taxon>Stenosarchaea group</taxon>
        <taxon>Methanomicrobia</taxon>
        <taxon>Methanosarcinales</taxon>
        <taxon>Methanosarcinaceae</taxon>
        <taxon>Methanosarcina</taxon>
    </lineage>
</organism>
<dbReference type="PhylomeDB" id="Q8TK27"/>
<dbReference type="Pfam" id="PF12840">
    <property type="entry name" value="HTH_20"/>
    <property type="match status" value="1"/>
</dbReference>
<dbReference type="PANTHER" id="PTHR43132">
    <property type="entry name" value="ARSENICAL RESISTANCE OPERON REPRESSOR ARSR-RELATED"/>
    <property type="match status" value="1"/>
</dbReference>
<evidence type="ECO:0000259" key="4">
    <source>
        <dbReference type="SMART" id="SM00418"/>
    </source>
</evidence>
<dbReference type="CDD" id="cd00090">
    <property type="entry name" value="HTH_ARSR"/>
    <property type="match status" value="1"/>
</dbReference>
<dbReference type="SMART" id="SM00418">
    <property type="entry name" value="HTH_ARSR"/>
    <property type="match status" value="1"/>
</dbReference>
<evidence type="ECO:0000256" key="3">
    <source>
        <dbReference type="ARBA" id="ARBA00023163"/>
    </source>
</evidence>
<dbReference type="EnsemblBacteria" id="AAM06953">
    <property type="protein sequence ID" value="AAM06953"/>
    <property type="gene ID" value="MA_3597"/>
</dbReference>
<dbReference type="InterPro" id="IPR036390">
    <property type="entry name" value="WH_DNA-bd_sf"/>
</dbReference>
<dbReference type="InterPro" id="IPR036388">
    <property type="entry name" value="WH-like_DNA-bd_sf"/>
</dbReference>
<dbReference type="Gene3D" id="1.10.10.10">
    <property type="entry name" value="Winged helix-like DNA-binding domain superfamily/Winged helix DNA-binding domain"/>
    <property type="match status" value="1"/>
</dbReference>
<name>Q8TK27_METAC</name>
<proteinExistence type="predicted"/>
<keyword evidence="1" id="KW-0805">Transcription regulation</keyword>
<protein>
    <recommendedName>
        <fullName evidence="4">HTH arsR-type domain-containing protein</fullName>
    </recommendedName>
</protein>